<feature type="coiled-coil region" evidence="1">
    <location>
        <begin position="439"/>
        <end position="473"/>
    </location>
</feature>
<evidence type="ECO:0000313" key="4">
    <source>
        <dbReference type="EMBL" id="SFR35393.1"/>
    </source>
</evidence>
<evidence type="ECO:0000259" key="3">
    <source>
        <dbReference type="Pfam" id="PF13360"/>
    </source>
</evidence>
<dbReference type="PANTHER" id="PTHR34512:SF30">
    <property type="entry name" value="OUTER MEMBRANE PROTEIN ASSEMBLY FACTOR BAMB"/>
    <property type="match status" value="1"/>
</dbReference>
<dbReference type="InterPro" id="IPR011047">
    <property type="entry name" value="Quinoprotein_ADH-like_sf"/>
</dbReference>
<dbReference type="Pfam" id="PF13360">
    <property type="entry name" value="PQQ_2"/>
    <property type="match status" value="2"/>
</dbReference>
<accession>A0A1I6FZK7</accession>
<organism evidence="4 5">
    <name type="scientific">Halorubrum sodomense</name>
    <dbReference type="NCBI Taxonomy" id="35743"/>
    <lineage>
        <taxon>Archaea</taxon>
        <taxon>Methanobacteriati</taxon>
        <taxon>Methanobacteriota</taxon>
        <taxon>Stenosarchaea group</taxon>
        <taxon>Halobacteria</taxon>
        <taxon>Halobacteriales</taxon>
        <taxon>Haloferacaceae</taxon>
        <taxon>Halorubrum</taxon>
    </lineage>
</organism>
<dbReference type="InterPro" id="IPR018391">
    <property type="entry name" value="PQQ_b-propeller_rpt"/>
</dbReference>
<dbReference type="OrthoDB" id="8638at2157"/>
<dbReference type="STRING" id="35743.SAMN04487937_1430"/>
<dbReference type="RefSeq" id="WP_092920854.1">
    <property type="nucleotide sequence ID" value="NZ_FOYN01000002.1"/>
</dbReference>
<dbReference type="SMART" id="SM00564">
    <property type="entry name" value="PQQ"/>
    <property type="match status" value="3"/>
</dbReference>
<dbReference type="AlphaFoldDB" id="A0A1I6FZK7"/>
<proteinExistence type="predicted"/>
<feature type="region of interest" description="Disordered" evidence="2">
    <location>
        <begin position="47"/>
        <end position="69"/>
    </location>
</feature>
<reference evidence="5" key="1">
    <citation type="submission" date="2016-10" db="EMBL/GenBank/DDBJ databases">
        <authorList>
            <person name="Varghese N."/>
            <person name="Submissions S."/>
        </authorList>
    </citation>
    <scope>NUCLEOTIDE SEQUENCE [LARGE SCALE GENOMIC DNA]</scope>
    <source>
        <strain evidence="5">RD 26</strain>
    </source>
</reference>
<keyword evidence="5" id="KW-1185">Reference proteome</keyword>
<evidence type="ECO:0000313" key="5">
    <source>
        <dbReference type="Proteomes" id="UP000198932"/>
    </source>
</evidence>
<dbReference type="PROSITE" id="PS51318">
    <property type="entry name" value="TAT"/>
    <property type="match status" value="1"/>
</dbReference>
<feature type="domain" description="Pyrrolo-quinoline quinone repeat" evidence="3">
    <location>
        <begin position="187"/>
        <end position="287"/>
    </location>
</feature>
<name>A0A1I6FZK7_HALSD</name>
<feature type="domain" description="Pyrrolo-quinoline quinone repeat" evidence="3">
    <location>
        <begin position="294"/>
        <end position="392"/>
    </location>
</feature>
<dbReference type="SUPFAM" id="SSF50998">
    <property type="entry name" value="Quinoprotein alcohol dehydrogenase-like"/>
    <property type="match status" value="2"/>
</dbReference>
<dbReference type="InterPro" id="IPR002372">
    <property type="entry name" value="PQQ_rpt_dom"/>
</dbReference>
<dbReference type="Gene3D" id="2.130.10.10">
    <property type="entry name" value="YVTN repeat-like/Quinoprotein amine dehydrogenase"/>
    <property type="match status" value="2"/>
</dbReference>
<evidence type="ECO:0000256" key="2">
    <source>
        <dbReference type="SAM" id="MobiDB-lite"/>
    </source>
</evidence>
<sequence>MVRRSRRDLLRDAAALATVGGGAVGSSTGAPSRSRLEPPETGVAQIDLGSGASPTAWTSRGGGPHNAGVGSAEYIVPDSVDVEWHHQDLRTYDPGHTLAAAGRVVFTGRRRLVAVEDPNGDVAWNRLLSSPPVAAPAIAGDHVLVPHADRVAAHRLGDGERARSIELSATPGDLVGVGDAAITRLANGDVVRVDVAGGAAETVGSGDGEAEGRVAVDGSRIVVATDTGHVRSWGGDGGDDWENFVEERVRVAPIIAGDYAVVATTVGSLVAIDLDTGEEAWRHEGAEGYSVPPAHLNGYIVAADDRSNVFGIVAGSGDELWSSTLDHFVFSGPSLAGNAAVFLDRDGTVHAYDYQSGSEQWTVDTPTGTPVSEIVVGAASLVVHGDGGVAGLYDPASVSARESVAALQRALVDGRRTSRPADIVSAYREAASAFVDRSYDAAERLADDARGTLEETRQVRATAQARIEELSAEVAATEAFDPTESADRLAAAEDAYAEGDYESAASLAAAGLDALERRRATREAAAARVEELSAALADNASLVTPDAEARLAEAERAFDREAFEDAESAATEGLDALNATVEAAAEADEALAALSDAIDSTPESVPVEDVRSARDEARSAYDAGDYEAATDLATGAVARLRARREAARRAREAIDAAAGVSRHAAADVVAEVYGYGDQLSSARAAYDEADFERARAAAVEARRTYWGARATVDGTIGAGLITGTLYIRYPEKFAGIAGKFSR</sequence>
<keyword evidence="1" id="KW-0175">Coiled coil</keyword>
<dbReference type="InterPro" id="IPR015943">
    <property type="entry name" value="WD40/YVTN_repeat-like_dom_sf"/>
</dbReference>
<dbReference type="EMBL" id="FOYN01000002">
    <property type="protein sequence ID" value="SFR35393.1"/>
    <property type="molecule type" value="Genomic_DNA"/>
</dbReference>
<dbReference type="InterPro" id="IPR006311">
    <property type="entry name" value="TAT_signal"/>
</dbReference>
<gene>
    <name evidence="4" type="ORF">SAMN04487937_1430</name>
</gene>
<dbReference type="Proteomes" id="UP000198932">
    <property type="component" value="Unassembled WGS sequence"/>
</dbReference>
<dbReference type="PANTHER" id="PTHR34512">
    <property type="entry name" value="CELL SURFACE PROTEIN"/>
    <property type="match status" value="1"/>
</dbReference>
<protein>
    <submittedName>
        <fullName evidence="4">Outer membrane protein assembly factor BamB, contains PQQ-like beta-propeller repeat</fullName>
    </submittedName>
</protein>
<evidence type="ECO:0000256" key="1">
    <source>
        <dbReference type="SAM" id="Coils"/>
    </source>
</evidence>